<proteinExistence type="predicted"/>
<name>A0A8H3NDF9_9EURO</name>
<reference evidence="1 2" key="1">
    <citation type="submission" date="2020-01" db="EMBL/GenBank/DDBJ databases">
        <title>Draft genome sequence of Aspergillus udagawae IFM 46972.</title>
        <authorList>
            <person name="Takahashi H."/>
            <person name="Yaguchi T."/>
        </authorList>
    </citation>
    <scope>NUCLEOTIDE SEQUENCE [LARGE SCALE GENOMIC DNA]</scope>
    <source>
        <strain evidence="1 2">IFM 46972</strain>
    </source>
</reference>
<dbReference type="EMBL" id="BLKC01000009">
    <property type="protein sequence ID" value="GFF27326.1"/>
    <property type="molecule type" value="Genomic_DNA"/>
</dbReference>
<gene>
    <name evidence="1" type="ORF">IFM46972_02041</name>
</gene>
<protein>
    <submittedName>
        <fullName evidence="1">Uncharacterized protein</fullName>
    </submittedName>
</protein>
<dbReference type="Proteomes" id="UP000465221">
    <property type="component" value="Unassembled WGS sequence"/>
</dbReference>
<comment type="caution">
    <text evidence="1">The sequence shown here is derived from an EMBL/GenBank/DDBJ whole genome shotgun (WGS) entry which is preliminary data.</text>
</comment>
<organism evidence="1 2">
    <name type="scientific">Aspergillus udagawae</name>
    <dbReference type="NCBI Taxonomy" id="91492"/>
    <lineage>
        <taxon>Eukaryota</taxon>
        <taxon>Fungi</taxon>
        <taxon>Dikarya</taxon>
        <taxon>Ascomycota</taxon>
        <taxon>Pezizomycotina</taxon>
        <taxon>Eurotiomycetes</taxon>
        <taxon>Eurotiomycetidae</taxon>
        <taxon>Eurotiales</taxon>
        <taxon>Aspergillaceae</taxon>
        <taxon>Aspergillus</taxon>
        <taxon>Aspergillus subgen. Fumigati</taxon>
    </lineage>
</organism>
<evidence type="ECO:0000313" key="1">
    <source>
        <dbReference type="EMBL" id="GFF27326.1"/>
    </source>
</evidence>
<accession>A0A8H3NDF9</accession>
<evidence type="ECO:0000313" key="2">
    <source>
        <dbReference type="Proteomes" id="UP000465221"/>
    </source>
</evidence>
<sequence length="80" mass="8885">MDPLNNVHINDDFNYEQDEIYTGSNVIWRAIHYTGPPVQTLGGHLAPAPTLDMSFPNSILLSGVSVQYRQYKGASPVVRP</sequence>
<dbReference type="AlphaFoldDB" id="A0A8H3NDF9"/>